<reference evidence="3" key="2">
    <citation type="submission" date="2012-02" db="EMBL/GenBank/DDBJ databases">
        <title>Complete genome sequence of Blastococcus saxobsidens strain DD2.</title>
        <authorList>
            <person name="Genoscope."/>
        </authorList>
    </citation>
    <scope>NUCLEOTIDE SEQUENCE [LARGE SCALE GENOMIC DNA]</scope>
    <source>
        <strain evidence="3">DD2</strain>
    </source>
</reference>
<sequence length="214" mass="23117">MIQPESTGRQIVVFADEEDAPGVDWGLAGISEVADSRNFETGGLPSETVHDAQATVFGQLDIAVVSADPTRVSMLQSVDASGRRVLSVSPELVHHVLQDVLEYARAYRWCSGEPASWALRRTVPRSWPSARWTRSSGWPSSRPAACRPAVARSTSPGRGSRSSSRPGRCRRATARSAGRAWPLRSSPASRRCGPRRPGVVGWRSGRRSASRASG</sequence>
<name>H6RN61_BLASD</name>
<evidence type="ECO:0000313" key="2">
    <source>
        <dbReference type="EMBL" id="CCG02609.1"/>
    </source>
</evidence>
<dbReference type="AlphaFoldDB" id="H6RN61"/>
<dbReference type="STRING" id="1146883.BLASA_1688"/>
<proteinExistence type="predicted"/>
<feature type="compositionally biased region" description="Basic residues" evidence="1">
    <location>
        <begin position="204"/>
        <end position="214"/>
    </location>
</feature>
<evidence type="ECO:0000313" key="3">
    <source>
        <dbReference type="Proteomes" id="UP000007517"/>
    </source>
</evidence>
<keyword evidence="3" id="KW-1185">Reference proteome</keyword>
<gene>
    <name evidence="2" type="ordered locus">BLASA_1688</name>
</gene>
<dbReference type="eggNOG" id="COG1404">
    <property type="taxonomic scope" value="Bacteria"/>
</dbReference>
<feature type="compositionally biased region" description="Low complexity" evidence="1">
    <location>
        <begin position="189"/>
        <end position="203"/>
    </location>
</feature>
<keyword evidence="2" id="KW-0645">Protease</keyword>
<organism evidence="2 3">
    <name type="scientific">Blastococcus saxobsidens (strain DD2)</name>
    <dbReference type="NCBI Taxonomy" id="1146883"/>
    <lineage>
        <taxon>Bacteria</taxon>
        <taxon>Bacillati</taxon>
        <taxon>Actinomycetota</taxon>
        <taxon>Actinomycetes</taxon>
        <taxon>Geodermatophilales</taxon>
        <taxon>Geodermatophilaceae</taxon>
        <taxon>Blastococcus</taxon>
    </lineage>
</organism>
<dbReference type="HOGENOM" id="CLU_1286714_0_0_11"/>
<dbReference type="KEGG" id="bsd:BLASA_1688"/>
<dbReference type="EMBL" id="FO117623">
    <property type="protein sequence ID" value="CCG02609.1"/>
    <property type="molecule type" value="Genomic_DNA"/>
</dbReference>
<evidence type="ECO:0000256" key="1">
    <source>
        <dbReference type="SAM" id="MobiDB-lite"/>
    </source>
</evidence>
<feature type="region of interest" description="Disordered" evidence="1">
    <location>
        <begin position="130"/>
        <end position="214"/>
    </location>
</feature>
<protein>
    <submittedName>
        <fullName evidence="2">Subtilisin-like serine protease</fullName>
    </submittedName>
</protein>
<feature type="compositionally biased region" description="Low complexity" evidence="1">
    <location>
        <begin position="152"/>
        <end position="166"/>
    </location>
</feature>
<keyword evidence="2" id="KW-0378">Hydrolase</keyword>
<dbReference type="Proteomes" id="UP000007517">
    <property type="component" value="Chromosome"/>
</dbReference>
<dbReference type="GO" id="GO:0008233">
    <property type="term" value="F:peptidase activity"/>
    <property type="evidence" value="ECO:0007669"/>
    <property type="project" value="UniProtKB-KW"/>
</dbReference>
<reference evidence="2 3" key="1">
    <citation type="journal article" date="2012" name="J. Bacteriol.">
        <title>Genome Sequence of Blastococcus saxobsidens DD2, a Stone-Inhabiting Bacterium.</title>
        <authorList>
            <person name="Chouaia B."/>
            <person name="Crotti E."/>
            <person name="Brusetti L."/>
            <person name="Daffonchio D."/>
            <person name="Essoussi I."/>
            <person name="Nouioui I."/>
            <person name="Sbissi I."/>
            <person name="Ghodhbane-Gtari F."/>
            <person name="Gtari M."/>
            <person name="Vacherie B."/>
            <person name="Barbe V."/>
            <person name="Medigue C."/>
            <person name="Gury J."/>
            <person name="Pujic P."/>
            <person name="Normand P."/>
        </authorList>
    </citation>
    <scope>NUCLEOTIDE SEQUENCE [LARGE SCALE GENOMIC DNA]</scope>
    <source>
        <strain evidence="2 3">DD2</strain>
    </source>
</reference>
<accession>H6RN61</accession>
<dbReference type="GO" id="GO:0006508">
    <property type="term" value="P:proteolysis"/>
    <property type="evidence" value="ECO:0007669"/>
    <property type="project" value="UniProtKB-KW"/>
</dbReference>